<sequence length="130" mass="14826">MEKPSGVPDSPTLTHCRRHEPSHHHGRAPQCRWTPNGNQIRQTQDNSPLPSQHRPLSDLARFQQRIEPPSSSADDSCSYPRETGPKSAMVGPVPTNDPNFDLGPNFLLWRHEPWQRADWSMTNPRMENSD</sequence>
<feature type="region of interest" description="Disordered" evidence="1">
    <location>
        <begin position="1"/>
        <end position="99"/>
    </location>
</feature>
<protein>
    <submittedName>
        <fullName evidence="2">Uncharacterized protein</fullName>
    </submittedName>
</protein>
<evidence type="ECO:0000313" key="3">
    <source>
        <dbReference type="Proteomes" id="UP000030645"/>
    </source>
</evidence>
<dbReference type="AlphaFoldDB" id="W9RN58"/>
<dbReference type="Proteomes" id="UP000030645">
    <property type="component" value="Unassembled WGS sequence"/>
</dbReference>
<dbReference type="EMBL" id="KE345304">
    <property type="protein sequence ID" value="EXB99739.1"/>
    <property type="molecule type" value="Genomic_DNA"/>
</dbReference>
<feature type="compositionally biased region" description="Polar residues" evidence="1">
    <location>
        <begin position="33"/>
        <end position="50"/>
    </location>
</feature>
<evidence type="ECO:0000256" key="1">
    <source>
        <dbReference type="SAM" id="MobiDB-lite"/>
    </source>
</evidence>
<keyword evidence="3" id="KW-1185">Reference proteome</keyword>
<accession>W9RN58</accession>
<reference evidence="3" key="1">
    <citation type="submission" date="2013-01" db="EMBL/GenBank/DDBJ databases">
        <title>Draft Genome Sequence of a Mulberry Tree, Morus notabilis C.K. Schneid.</title>
        <authorList>
            <person name="He N."/>
            <person name="Zhao S."/>
        </authorList>
    </citation>
    <scope>NUCLEOTIDE SEQUENCE</scope>
</reference>
<organism evidence="2 3">
    <name type="scientific">Morus notabilis</name>
    <dbReference type="NCBI Taxonomy" id="981085"/>
    <lineage>
        <taxon>Eukaryota</taxon>
        <taxon>Viridiplantae</taxon>
        <taxon>Streptophyta</taxon>
        <taxon>Embryophyta</taxon>
        <taxon>Tracheophyta</taxon>
        <taxon>Spermatophyta</taxon>
        <taxon>Magnoliopsida</taxon>
        <taxon>eudicotyledons</taxon>
        <taxon>Gunneridae</taxon>
        <taxon>Pentapetalae</taxon>
        <taxon>rosids</taxon>
        <taxon>fabids</taxon>
        <taxon>Rosales</taxon>
        <taxon>Moraceae</taxon>
        <taxon>Moreae</taxon>
        <taxon>Morus</taxon>
    </lineage>
</organism>
<evidence type="ECO:0000313" key="2">
    <source>
        <dbReference type="EMBL" id="EXB99739.1"/>
    </source>
</evidence>
<proteinExistence type="predicted"/>
<gene>
    <name evidence="2" type="ORF">L484_023269</name>
</gene>
<feature type="compositionally biased region" description="Basic residues" evidence="1">
    <location>
        <begin position="15"/>
        <end position="27"/>
    </location>
</feature>
<name>W9RN58_9ROSA</name>